<dbReference type="EnsemblMetazoa" id="CapteT153148">
    <property type="protein sequence ID" value="CapteP153148"/>
    <property type="gene ID" value="CapteG153148"/>
</dbReference>
<keyword evidence="3" id="KW-0808">Transferase</keyword>
<reference evidence="6 8" key="2">
    <citation type="journal article" date="2013" name="Nature">
        <title>Insights into bilaterian evolution from three spiralian genomes.</title>
        <authorList>
            <person name="Simakov O."/>
            <person name="Marletaz F."/>
            <person name="Cho S.J."/>
            <person name="Edsinger-Gonzales E."/>
            <person name="Havlak P."/>
            <person name="Hellsten U."/>
            <person name="Kuo D.H."/>
            <person name="Larsson T."/>
            <person name="Lv J."/>
            <person name="Arendt D."/>
            <person name="Savage R."/>
            <person name="Osoegawa K."/>
            <person name="de Jong P."/>
            <person name="Grimwood J."/>
            <person name="Chapman J.A."/>
            <person name="Shapiro H."/>
            <person name="Aerts A."/>
            <person name="Otillar R.P."/>
            <person name="Terry A.Y."/>
            <person name="Boore J.L."/>
            <person name="Grigoriev I.V."/>
            <person name="Lindberg D.R."/>
            <person name="Seaver E.C."/>
            <person name="Weisblat D.A."/>
            <person name="Putnam N.H."/>
            <person name="Rokhsar D.S."/>
        </authorList>
    </citation>
    <scope>NUCLEOTIDE SEQUENCE</scope>
    <source>
        <strain evidence="6 8">I ESC-2004</strain>
    </source>
</reference>
<evidence type="ECO:0000256" key="2">
    <source>
        <dbReference type="ARBA" id="ARBA00022603"/>
    </source>
</evidence>
<evidence type="ECO:0000256" key="3">
    <source>
        <dbReference type="ARBA" id="ARBA00022679"/>
    </source>
</evidence>
<dbReference type="InterPro" id="IPR002903">
    <property type="entry name" value="RsmH"/>
</dbReference>
<dbReference type="SUPFAM" id="SSF53335">
    <property type="entry name" value="S-adenosyl-L-methionine-dependent methyltransferases"/>
    <property type="match status" value="1"/>
</dbReference>
<dbReference type="NCBIfam" id="TIGR00006">
    <property type="entry name" value="16S rRNA (cytosine(1402)-N(4))-methyltransferase RsmH"/>
    <property type="match status" value="1"/>
</dbReference>
<dbReference type="HOGENOM" id="CLU_038422_1_0_1"/>
<dbReference type="SUPFAM" id="SSF81799">
    <property type="entry name" value="Putative methyltransferase TM0872, insert domain"/>
    <property type="match status" value="1"/>
</dbReference>
<keyword evidence="8" id="KW-1185">Reference proteome</keyword>
<evidence type="ECO:0000313" key="7">
    <source>
        <dbReference type="EnsemblMetazoa" id="CapteP153148"/>
    </source>
</evidence>
<gene>
    <name evidence="6" type="ORF">CAPTEDRAFT_153148</name>
</gene>
<dbReference type="PANTHER" id="PTHR11265">
    <property type="entry name" value="S-ADENOSYL-METHYLTRANSFERASE MRAW"/>
    <property type="match status" value="1"/>
</dbReference>
<dbReference type="HAMAP" id="MF_01007">
    <property type="entry name" value="16SrRNA_methyltr_H"/>
    <property type="match status" value="1"/>
</dbReference>
<accession>R7VIY6</accession>
<reference evidence="7" key="3">
    <citation type="submission" date="2015-06" db="UniProtKB">
        <authorList>
            <consortium name="EnsemblMetazoa"/>
        </authorList>
    </citation>
    <scope>IDENTIFICATION</scope>
</reference>
<evidence type="ECO:0000256" key="4">
    <source>
        <dbReference type="ARBA" id="ARBA00022691"/>
    </source>
</evidence>
<dbReference type="Gene3D" id="3.40.50.150">
    <property type="entry name" value="Vaccinia Virus protein VP39"/>
    <property type="match status" value="1"/>
</dbReference>
<keyword evidence="2" id="KW-0489">Methyltransferase</keyword>
<organism evidence="6">
    <name type="scientific">Capitella teleta</name>
    <name type="common">Polychaete worm</name>
    <dbReference type="NCBI Taxonomy" id="283909"/>
    <lineage>
        <taxon>Eukaryota</taxon>
        <taxon>Metazoa</taxon>
        <taxon>Spiralia</taxon>
        <taxon>Lophotrochozoa</taxon>
        <taxon>Annelida</taxon>
        <taxon>Polychaeta</taxon>
        <taxon>Sedentaria</taxon>
        <taxon>Scolecida</taxon>
        <taxon>Capitellidae</taxon>
        <taxon>Capitella</taxon>
    </lineage>
</organism>
<dbReference type="Pfam" id="PF01795">
    <property type="entry name" value="Methyltransf_5"/>
    <property type="match status" value="1"/>
</dbReference>
<evidence type="ECO:0000313" key="6">
    <source>
        <dbReference type="EMBL" id="ELU16251.1"/>
    </source>
</evidence>
<proteinExistence type="inferred from homology"/>
<reference evidence="8" key="1">
    <citation type="submission" date="2012-12" db="EMBL/GenBank/DDBJ databases">
        <authorList>
            <person name="Hellsten U."/>
            <person name="Grimwood J."/>
            <person name="Chapman J.A."/>
            <person name="Shapiro H."/>
            <person name="Aerts A."/>
            <person name="Otillar R.P."/>
            <person name="Terry A.Y."/>
            <person name="Boore J.L."/>
            <person name="Simakov O."/>
            <person name="Marletaz F."/>
            <person name="Cho S.-J."/>
            <person name="Edsinger-Gonzales E."/>
            <person name="Havlak P."/>
            <person name="Kuo D.-H."/>
            <person name="Larsson T."/>
            <person name="Lv J."/>
            <person name="Arendt D."/>
            <person name="Savage R."/>
            <person name="Osoegawa K."/>
            <person name="de Jong P."/>
            <person name="Lindberg D.R."/>
            <person name="Seaver E.C."/>
            <person name="Weisblat D.A."/>
            <person name="Putnam N.H."/>
            <person name="Grigoriev I.V."/>
            <person name="Rokhsar D.S."/>
        </authorList>
    </citation>
    <scope>NUCLEOTIDE SEQUENCE</scope>
    <source>
        <strain evidence="8">I ESC-2004</strain>
    </source>
</reference>
<sequence length="371" mass="41525">MMSVIPKALRIALRSNICFSSSPYKLQKCCVSDGPFQTSALHLPVMLDEVVEALDLQDGQVFVDMTFGAGGHSRTLLERAPNARFFALDRDPVAHRLAQEFAKEHPQVTPLLGRFSELHKLLSMHGIGAGEVDAALMDLGASSMQFDEAERGFSLSKDGPLDMRMDCDRFPDQPSAADVVNYVDEKSLIRILKKYGEEKQAQLVAHAIIDSRYAFGRITSTAQLADIVATAFPSPYVIDKIGRKAHVATRTFQALRIFVNNELNEVNNGLEICHHLLSVGGRCVVLSFHSLEDRIAKRHFHGIDMNERLNQSLTDKLRSPEVMKYSQDFIEKITEKCWQPMSRKISTPSQEEVANNPRSRSAKMRVAVKLK</sequence>
<dbReference type="GO" id="GO:0070475">
    <property type="term" value="P:rRNA base methylation"/>
    <property type="evidence" value="ECO:0007669"/>
    <property type="project" value="TreeGrafter"/>
</dbReference>
<name>R7VIY6_CAPTE</name>
<evidence type="ECO:0008006" key="9">
    <source>
        <dbReference type="Google" id="ProtNLM"/>
    </source>
</evidence>
<evidence type="ECO:0000256" key="5">
    <source>
        <dbReference type="SAM" id="MobiDB-lite"/>
    </source>
</evidence>
<evidence type="ECO:0000256" key="1">
    <source>
        <dbReference type="ARBA" id="ARBA00010396"/>
    </source>
</evidence>
<dbReference type="OrthoDB" id="16290at2759"/>
<dbReference type="Proteomes" id="UP000014760">
    <property type="component" value="Unassembled WGS sequence"/>
</dbReference>
<keyword evidence="4" id="KW-0949">S-adenosyl-L-methionine</keyword>
<feature type="compositionally biased region" description="Polar residues" evidence="5">
    <location>
        <begin position="347"/>
        <end position="359"/>
    </location>
</feature>
<evidence type="ECO:0000313" key="8">
    <source>
        <dbReference type="Proteomes" id="UP000014760"/>
    </source>
</evidence>
<dbReference type="Gene3D" id="1.10.150.170">
    <property type="entry name" value="Putative methyltransferase TM0872, insert domain"/>
    <property type="match status" value="1"/>
</dbReference>
<comment type="similarity">
    <text evidence="1">Belongs to the methyltransferase superfamily. RsmH family.</text>
</comment>
<dbReference type="STRING" id="283909.R7VIY6"/>
<dbReference type="InterPro" id="IPR029063">
    <property type="entry name" value="SAM-dependent_MTases_sf"/>
</dbReference>
<dbReference type="AlphaFoldDB" id="R7VIY6"/>
<dbReference type="OMA" id="NPAKRTF"/>
<dbReference type="FunCoup" id="R7VIY6">
    <property type="interactions" value="610"/>
</dbReference>
<dbReference type="PANTHER" id="PTHR11265:SF0">
    <property type="entry name" value="12S RRNA N4-METHYLCYTIDINE METHYLTRANSFERASE"/>
    <property type="match status" value="1"/>
</dbReference>
<dbReference type="InterPro" id="IPR023397">
    <property type="entry name" value="SAM-dep_MeTrfase_MraW_recog"/>
</dbReference>
<protein>
    <recommendedName>
        <fullName evidence="9">Methyltransferase-like protein 15</fullName>
    </recommendedName>
</protein>
<feature type="region of interest" description="Disordered" evidence="5">
    <location>
        <begin position="347"/>
        <end position="366"/>
    </location>
</feature>
<dbReference type="GO" id="GO:0071424">
    <property type="term" value="F:rRNA (cytosine-N4-)-methyltransferase activity"/>
    <property type="evidence" value="ECO:0007669"/>
    <property type="project" value="TreeGrafter"/>
</dbReference>
<dbReference type="EMBL" id="AMQN01004334">
    <property type="status" value="NOT_ANNOTATED_CDS"/>
    <property type="molecule type" value="Genomic_DNA"/>
</dbReference>
<dbReference type="EMBL" id="KB293237">
    <property type="protein sequence ID" value="ELU16251.1"/>
    <property type="molecule type" value="Genomic_DNA"/>
</dbReference>